<reference evidence="1 2" key="1">
    <citation type="submission" date="2018-05" db="EMBL/GenBank/DDBJ databases">
        <title>Nocardioides silvaticus genome.</title>
        <authorList>
            <person name="Li C."/>
            <person name="Wang G."/>
        </authorList>
    </citation>
    <scope>NUCLEOTIDE SEQUENCE [LARGE SCALE GENOMIC DNA]</scope>
    <source>
        <strain evidence="1 2">CCTCC AB 2018079</strain>
    </source>
</reference>
<evidence type="ECO:0000313" key="2">
    <source>
        <dbReference type="Proteomes" id="UP000245507"/>
    </source>
</evidence>
<dbReference type="AlphaFoldDB" id="A0A316TG15"/>
<proteinExistence type="predicted"/>
<comment type="caution">
    <text evidence="1">The sequence shown here is derived from an EMBL/GenBank/DDBJ whole genome shotgun (WGS) entry which is preliminary data.</text>
</comment>
<dbReference type="Pfam" id="PF09954">
    <property type="entry name" value="DUF2188"/>
    <property type="match status" value="1"/>
</dbReference>
<keyword evidence="2" id="KW-1185">Reference proteome</keyword>
<accession>A0A316TG15</accession>
<dbReference type="Proteomes" id="UP000245507">
    <property type="component" value="Unassembled WGS sequence"/>
</dbReference>
<protein>
    <recommendedName>
        <fullName evidence="3">DUF2188 domain-containing protein</fullName>
    </recommendedName>
</protein>
<dbReference type="OrthoDB" id="5194813at2"/>
<name>A0A316TG15_9ACTN</name>
<dbReference type="EMBL" id="QGDD01000005">
    <property type="protein sequence ID" value="PWN02728.1"/>
    <property type="molecule type" value="Genomic_DNA"/>
</dbReference>
<dbReference type="RefSeq" id="WP_109694546.1">
    <property type="nucleotide sequence ID" value="NZ_QGDD01000005.1"/>
</dbReference>
<gene>
    <name evidence="1" type="ORF">DJ010_12905</name>
</gene>
<evidence type="ECO:0008006" key="3">
    <source>
        <dbReference type="Google" id="ProtNLM"/>
    </source>
</evidence>
<organism evidence="1 2">
    <name type="scientific">Nocardioides silvaticus</name>
    <dbReference type="NCBI Taxonomy" id="2201891"/>
    <lineage>
        <taxon>Bacteria</taxon>
        <taxon>Bacillati</taxon>
        <taxon>Actinomycetota</taxon>
        <taxon>Actinomycetes</taxon>
        <taxon>Propionibacteriales</taxon>
        <taxon>Nocardioidaceae</taxon>
        <taxon>Nocardioides</taxon>
    </lineage>
</organism>
<dbReference type="InterPro" id="IPR018691">
    <property type="entry name" value="DUF2188"/>
</dbReference>
<evidence type="ECO:0000313" key="1">
    <source>
        <dbReference type="EMBL" id="PWN02728.1"/>
    </source>
</evidence>
<sequence>MADGDVETVYEDGQWTNLVVGEGLSHLLFETQDKAVAEGRRLAKDAGVDHVVRAEDGTELERTSYAEEHTG</sequence>